<evidence type="ECO:0000313" key="2">
    <source>
        <dbReference type="EMBL" id="SHE86521.1"/>
    </source>
</evidence>
<feature type="chain" id="PRO_5009908208" description="Cadherin-like domain-containing protein" evidence="1">
    <location>
        <begin position="22"/>
        <end position="489"/>
    </location>
</feature>
<dbReference type="Proteomes" id="UP000184518">
    <property type="component" value="Unassembled WGS sequence"/>
</dbReference>
<protein>
    <recommendedName>
        <fullName evidence="4">Cadherin-like domain-containing protein</fullName>
    </recommendedName>
</protein>
<gene>
    <name evidence="2" type="ORF">SAMN05443633_102180</name>
</gene>
<dbReference type="EMBL" id="FQUT01000002">
    <property type="protein sequence ID" value="SHE86521.1"/>
    <property type="molecule type" value="Genomic_DNA"/>
</dbReference>
<proteinExistence type="predicted"/>
<evidence type="ECO:0000313" key="3">
    <source>
        <dbReference type="Proteomes" id="UP000184518"/>
    </source>
</evidence>
<reference evidence="3" key="1">
    <citation type="submission" date="2016-11" db="EMBL/GenBank/DDBJ databases">
        <authorList>
            <person name="Varghese N."/>
            <person name="Submissions S."/>
        </authorList>
    </citation>
    <scope>NUCLEOTIDE SEQUENCE [LARGE SCALE GENOMIC DNA]</scope>
    <source>
        <strain evidence="3">DSM 27619</strain>
    </source>
</reference>
<sequence length="489" mass="52508">MKKILLFFCFLAGITKTFSQATVPISCTDNKAYLVMQNITGTNGISGFYTFDMSTGHVALIKNPIIPASTGITARRINCIGHNKLDGFIYGYRTNSNQIIKIDANGNYDLITVPGLNAATVGSATAGAVSNNQLHIFKNSTATIYKINLSTLAVTTVNFSTPIPITNFQINDFTFGSNGNIYGITQPYGSNSRKLFTINLTTNTMQFLGDAIGTDINSETDNSWGTTFRDIADNLYVGNNGSRNAYKFTYNSATQTYNLNASLFSTADSLGQVLADGASCNFTLPPNPNNDQSCIADPTLSQNITFNVLTNDVAGTYAIDPSSVRLIDPSTSAPSTSVTIPGQGTFSVNTVNGEISFSSLTTFTQPVTIQYTVADTLSNVSAPANITIGICYCTQPAASGTPNSHTMIGITAQQKQDAWPQNIPNGFIALESKEKGFVITRVNHVSTAPQNGDSIAEPKEGMIVYDIQDKCVKLFNGTRWKCINRSCNN</sequence>
<dbReference type="AlphaFoldDB" id="A0A1M4WZ29"/>
<name>A0A1M4WZ29_9FLAO</name>
<dbReference type="OrthoDB" id="9805017at2"/>
<evidence type="ECO:0008006" key="4">
    <source>
        <dbReference type="Google" id="ProtNLM"/>
    </source>
</evidence>
<keyword evidence="1" id="KW-0732">Signal</keyword>
<keyword evidence="3" id="KW-1185">Reference proteome</keyword>
<dbReference type="SUPFAM" id="SSF101898">
    <property type="entry name" value="NHL repeat"/>
    <property type="match status" value="1"/>
</dbReference>
<dbReference type="STRING" id="1416778.SAMN05443633_102180"/>
<accession>A0A1M4WZ29</accession>
<feature type="signal peptide" evidence="1">
    <location>
        <begin position="1"/>
        <end position="21"/>
    </location>
</feature>
<evidence type="ECO:0000256" key="1">
    <source>
        <dbReference type="SAM" id="SignalP"/>
    </source>
</evidence>
<dbReference type="RefSeq" id="WP_143152262.1">
    <property type="nucleotide sequence ID" value="NZ_FQUT01000002.1"/>
</dbReference>
<organism evidence="2 3">
    <name type="scientific">Chryseobacterium arachidis</name>
    <dbReference type="NCBI Taxonomy" id="1416778"/>
    <lineage>
        <taxon>Bacteria</taxon>
        <taxon>Pseudomonadati</taxon>
        <taxon>Bacteroidota</taxon>
        <taxon>Flavobacteriia</taxon>
        <taxon>Flavobacteriales</taxon>
        <taxon>Weeksellaceae</taxon>
        <taxon>Chryseobacterium group</taxon>
        <taxon>Chryseobacterium</taxon>
    </lineage>
</organism>